<dbReference type="AlphaFoldDB" id="A0A7W3PNR7"/>
<evidence type="ECO:0000256" key="3">
    <source>
        <dbReference type="SAM" id="SignalP"/>
    </source>
</evidence>
<keyword evidence="6" id="KW-1185">Reference proteome</keyword>
<keyword evidence="2 3" id="KW-0732">Signal</keyword>
<feature type="domain" description="Leucine-binding protein" evidence="4">
    <location>
        <begin position="44"/>
        <end position="370"/>
    </location>
</feature>
<gene>
    <name evidence="5" type="ORF">FB555_001232</name>
</gene>
<dbReference type="Pfam" id="PF13458">
    <property type="entry name" value="Peripla_BP_6"/>
    <property type="match status" value="1"/>
</dbReference>
<dbReference type="InterPro" id="IPR028082">
    <property type="entry name" value="Peripla_BP_I"/>
</dbReference>
<reference evidence="5 6" key="1">
    <citation type="submission" date="2020-07" db="EMBL/GenBank/DDBJ databases">
        <title>Sequencing the genomes of 1000 actinobacteria strains.</title>
        <authorList>
            <person name="Klenk H.-P."/>
        </authorList>
    </citation>
    <scope>NUCLEOTIDE SEQUENCE [LARGE SCALE GENOMIC DNA]</scope>
    <source>
        <strain evidence="5 6">DSM 23737</strain>
    </source>
</reference>
<evidence type="ECO:0000256" key="2">
    <source>
        <dbReference type="ARBA" id="ARBA00022729"/>
    </source>
</evidence>
<feature type="signal peptide" evidence="3">
    <location>
        <begin position="1"/>
        <end position="22"/>
    </location>
</feature>
<evidence type="ECO:0000313" key="5">
    <source>
        <dbReference type="EMBL" id="MBA8829129.1"/>
    </source>
</evidence>
<dbReference type="RefSeq" id="WP_182484575.1">
    <property type="nucleotide sequence ID" value="NZ_JACGWU010000003.1"/>
</dbReference>
<dbReference type="Proteomes" id="UP000524237">
    <property type="component" value="Unassembled WGS sequence"/>
</dbReference>
<dbReference type="PANTHER" id="PTHR47235">
    <property type="entry name" value="BLR6548 PROTEIN"/>
    <property type="match status" value="1"/>
</dbReference>
<evidence type="ECO:0000313" key="6">
    <source>
        <dbReference type="Proteomes" id="UP000524237"/>
    </source>
</evidence>
<name>A0A7W3PNR7_9MICO</name>
<dbReference type="PANTHER" id="PTHR47235:SF1">
    <property type="entry name" value="BLR6548 PROTEIN"/>
    <property type="match status" value="1"/>
</dbReference>
<organism evidence="5 6">
    <name type="scientific">Alpinimonas psychrophila</name>
    <dbReference type="NCBI Taxonomy" id="748908"/>
    <lineage>
        <taxon>Bacteria</taxon>
        <taxon>Bacillati</taxon>
        <taxon>Actinomycetota</taxon>
        <taxon>Actinomycetes</taxon>
        <taxon>Micrococcales</taxon>
        <taxon>Microbacteriaceae</taxon>
        <taxon>Alpinimonas</taxon>
    </lineage>
</organism>
<sequence>MHITKKVLAVAGIAAASALILAGCSSTSTSTGGTAATGIPIIVSGISTLSVFPEAPQAAQAVFDEYNAAGGFNGRPIAYTVYDDKIDPAVTATAAKDALAAGSVAMVGSSSLLECGVNYKTWQDNSVVSYQGTGVDPFCFATPNIAPANDGPFFDIYATAWNAVKVDGAKSACILAATADPATKLAYEQTFKDFEKATNTKFAYIDDSVGYGADYTAAITNLLGKGCDAVIMGGVGPDVTGMISAMTAQGSKLPVYVQTSCYYPDFAAGVASYGGKVSVPAEFAPLDDPANADFSALMAAKNVTPSSFAQGGYLAAKDFISALERTTGDVTAKSVMAAATSQTEANSSGMRGNPWIFGPGTSHQANAATYRIDIAPGSGVWANVGPWLLGDTMKWVNTVVPS</sequence>
<proteinExistence type="inferred from homology"/>
<accession>A0A7W3PNR7</accession>
<feature type="chain" id="PRO_5039313554" evidence="3">
    <location>
        <begin position="23"/>
        <end position="402"/>
    </location>
</feature>
<dbReference type="PROSITE" id="PS51257">
    <property type="entry name" value="PROKAR_LIPOPROTEIN"/>
    <property type="match status" value="1"/>
</dbReference>
<evidence type="ECO:0000256" key="1">
    <source>
        <dbReference type="ARBA" id="ARBA00010062"/>
    </source>
</evidence>
<dbReference type="EMBL" id="JACGWU010000003">
    <property type="protein sequence ID" value="MBA8829129.1"/>
    <property type="molecule type" value="Genomic_DNA"/>
</dbReference>
<dbReference type="SUPFAM" id="SSF53822">
    <property type="entry name" value="Periplasmic binding protein-like I"/>
    <property type="match status" value="1"/>
</dbReference>
<protein>
    <submittedName>
        <fullName evidence="5">Branched-chain amino acid transport system substrate-binding protein</fullName>
    </submittedName>
</protein>
<comment type="similarity">
    <text evidence="1">Belongs to the leucine-binding protein family.</text>
</comment>
<comment type="caution">
    <text evidence="5">The sequence shown here is derived from an EMBL/GenBank/DDBJ whole genome shotgun (WGS) entry which is preliminary data.</text>
</comment>
<dbReference type="InterPro" id="IPR028081">
    <property type="entry name" value="Leu-bd"/>
</dbReference>
<evidence type="ECO:0000259" key="4">
    <source>
        <dbReference type="Pfam" id="PF13458"/>
    </source>
</evidence>
<dbReference type="Gene3D" id="3.40.50.2300">
    <property type="match status" value="2"/>
</dbReference>